<dbReference type="InterPro" id="IPR011010">
    <property type="entry name" value="DNA_brk_join_enz"/>
</dbReference>
<keyword evidence="7" id="KW-1185">Reference proteome</keyword>
<evidence type="ECO:0000256" key="3">
    <source>
        <dbReference type="ARBA" id="ARBA00023172"/>
    </source>
</evidence>
<feature type="region of interest" description="Disordered" evidence="4">
    <location>
        <begin position="449"/>
        <end position="471"/>
    </location>
</feature>
<dbReference type="Pfam" id="PF00589">
    <property type="entry name" value="Phage_integrase"/>
    <property type="match status" value="1"/>
</dbReference>
<dbReference type="Proteomes" id="UP000515512">
    <property type="component" value="Chromosome"/>
</dbReference>
<sequence>MARTGRPRRPIGVPGSVSLTELSPGHWEAGTWVRDRSGKPRRVRRVSPERFDSIGRRVPDRDGSRAEAAVRAAAAALKPETDAEVTSHSSVKQLWESYRAHLVKKDRADGTLRSYDRWAAMLVKAYGYRRIGPDEFKTATAEAFLETVAEGHGRASMLNARSMLSGMLRFAVRKGAIDVNPVREAEIPENVAPKGRTGGAAQIEIEDLRFILASVYWSTVPCPRKLTKAEQKRGIRSYTPPLVAEYCEDADLADLIAIMAATGQRPSQVLGLAWPFYNRKNRTIRTVGKVIRVKGKGLVRVVKDNDPKNPQGTIALPGFAVDILDRRYDRLQARQRENPPPMEFDPTLACRPAELIFPSFDWTLRDPVNVNHQWQRVREALGLPENLSPYTFRKFIALLLDDAGLSARVTADVLQHADPAMTQRKYMARGRVHHNAAELLHQAVMNGTDESLDQDRDEKERAPTSWTLPGR</sequence>
<dbReference type="PANTHER" id="PTHR30349">
    <property type="entry name" value="PHAGE INTEGRASE-RELATED"/>
    <property type="match status" value="1"/>
</dbReference>
<dbReference type="KEGG" id="nhu:H0264_14475"/>
<dbReference type="Gene3D" id="1.10.443.10">
    <property type="entry name" value="Intergrase catalytic core"/>
    <property type="match status" value="1"/>
</dbReference>
<dbReference type="GO" id="GO:0003677">
    <property type="term" value="F:DNA binding"/>
    <property type="evidence" value="ECO:0007669"/>
    <property type="project" value="UniProtKB-KW"/>
</dbReference>
<dbReference type="PANTHER" id="PTHR30349:SF41">
    <property type="entry name" value="INTEGRASE_RECOMBINASE PROTEIN MJ0367-RELATED"/>
    <property type="match status" value="1"/>
</dbReference>
<evidence type="ECO:0000313" key="6">
    <source>
        <dbReference type="EMBL" id="QLY33274.1"/>
    </source>
</evidence>
<evidence type="ECO:0000256" key="4">
    <source>
        <dbReference type="SAM" id="MobiDB-lite"/>
    </source>
</evidence>
<dbReference type="InterPro" id="IPR050090">
    <property type="entry name" value="Tyrosine_recombinase_XerCD"/>
</dbReference>
<gene>
    <name evidence="6" type="ORF">H0264_14475</name>
</gene>
<dbReference type="GO" id="GO:0006310">
    <property type="term" value="P:DNA recombination"/>
    <property type="evidence" value="ECO:0007669"/>
    <property type="project" value="UniProtKB-KW"/>
</dbReference>
<dbReference type="PROSITE" id="PS51898">
    <property type="entry name" value="TYR_RECOMBINASE"/>
    <property type="match status" value="1"/>
</dbReference>
<feature type="compositionally biased region" description="Basic and acidic residues" evidence="4">
    <location>
        <begin position="453"/>
        <end position="462"/>
    </location>
</feature>
<dbReference type="InterPro" id="IPR013762">
    <property type="entry name" value="Integrase-like_cat_sf"/>
</dbReference>
<dbReference type="Gene3D" id="1.10.150.130">
    <property type="match status" value="1"/>
</dbReference>
<dbReference type="AlphaFoldDB" id="A0A7D6VE59"/>
<dbReference type="EMBL" id="CP059399">
    <property type="protein sequence ID" value="QLY33274.1"/>
    <property type="molecule type" value="Genomic_DNA"/>
</dbReference>
<accession>A0A7D6VE59</accession>
<name>A0A7D6VE59_9NOCA</name>
<proteinExistence type="inferred from homology"/>
<dbReference type="GO" id="GO:0015074">
    <property type="term" value="P:DNA integration"/>
    <property type="evidence" value="ECO:0007669"/>
    <property type="project" value="InterPro"/>
</dbReference>
<keyword evidence="2" id="KW-0238">DNA-binding</keyword>
<evidence type="ECO:0000313" key="7">
    <source>
        <dbReference type="Proteomes" id="UP000515512"/>
    </source>
</evidence>
<keyword evidence="3" id="KW-0233">DNA recombination</keyword>
<reference evidence="6 7" key="1">
    <citation type="submission" date="2020-07" db="EMBL/GenBank/DDBJ databases">
        <authorList>
            <person name="Zhuang K."/>
            <person name="Ran Y."/>
        </authorList>
    </citation>
    <scope>NUCLEOTIDE SEQUENCE [LARGE SCALE GENOMIC DNA]</scope>
    <source>
        <strain evidence="6 7">WCH-YHL-001</strain>
    </source>
</reference>
<feature type="region of interest" description="Disordered" evidence="4">
    <location>
        <begin position="1"/>
        <end position="22"/>
    </location>
</feature>
<evidence type="ECO:0000256" key="1">
    <source>
        <dbReference type="ARBA" id="ARBA00008857"/>
    </source>
</evidence>
<feature type="domain" description="Tyr recombinase" evidence="5">
    <location>
        <begin position="221"/>
        <end position="440"/>
    </location>
</feature>
<dbReference type="InterPro" id="IPR002104">
    <property type="entry name" value="Integrase_catalytic"/>
</dbReference>
<dbReference type="SUPFAM" id="SSF56349">
    <property type="entry name" value="DNA breaking-rejoining enzymes"/>
    <property type="match status" value="1"/>
</dbReference>
<protein>
    <submittedName>
        <fullName evidence="6">Tyrosine-type recombinase/integrase</fullName>
    </submittedName>
</protein>
<organism evidence="6 7">
    <name type="scientific">Nocardia huaxiensis</name>
    <dbReference type="NCBI Taxonomy" id="2755382"/>
    <lineage>
        <taxon>Bacteria</taxon>
        <taxon>Bacillati</taxon>
        <taxon>Actinomycetota</taxon>
        <taxon>Actinomycetes</taxon>
        <taxon>Mycobacteriales</taxon>
        <taxon>Nocardiaceae</taxon>
        <taxon>Nocardia</taxon>
    </lineage>
</organism>
<dbReference type="InterPro" id="IPR010998">
    <property type="entry name" value="Integrase_recombinase_N"/>
</dbReference>
<evidence type="ECO:0000256" key="2">
    <source>
        <dbReference type="ARBA" id="ARBA00023125"/>
    </source>
</evidence>
<comment type="similarity">
    <text evidence="1">Belongs to the 'phage' integrase family.</text>
</comment>
<evidence type="ECO:0000259" key="5">
    <source>
        <dbReference type="PROSITE" id="PS51898"/>
    </source>
</evidence>